<evidence type="ECO:0000313" key="5">
    <source>
        <dbReference type="EMBL" id="APZ94401.1"/>
    </source>
</evidence>
<evidence type="ECO:0000256" key="2">
    <source>
        <dbReference type="ARBA" id="ARBA00022964"/>
    </source>
</evidence>
<reference evidence="5 6" key="1">
    <citation type="journal article" date="2016" name="Front. Microbiol.">
        <title>Fuerstia marisgermanicae gen. nov., sp. nov., an Unusual Member of the Phylum Planctomycetes from the German Wadden Sea.</title>
        <authorList>
            <person name="Kohn T."/>
            <person name="Heuer A."/>
            <person name="Jogler M."/>
            <person name="Vollmers J."/>
            <person name="Boedeker C."/>
            <person name="Bunk B."/>
            <person name="Rast P."/>
            <person name="Borchert D."/>
            <person name="Glockner I."/>
            <person name="Freese H.M."/>
            <person name="Klenk H.P."/>
            <person name="Overmann J."/>
            <person name="Kaster A.K."/>
            <person name="Rohde M."/>
            <person name="Wiegand S."/>
            <person name="Jogler C."/>
        </authorList>
    </citation>
    <scope>NUCLEOTIDE SEQUENCE [LARGE SCALE GENOMIC DNA]</scope>
    <source>
        <strain evidence="5 6">NH11</strain>
    </source>
</reference>
<dbReference type="KEGG" id="fmr:Fuma_04033"/>
<dbReference type="Gene3D" id="2.60.120.330">
    <property type="entry name" value="B-lactam Antibiotic, Isopenicillin N Synthase, Chain"/>
    <property type="match status" value="1"/>
</dbReference>
<dbReference type="InterPro" id="IPR007803">
    <property type="entry name" value="Asp/Arg/Pro-Hydrxlase"/>
</dbReference>
<dbReference type="GO" id="GO:0016020">
    <property type="term" value="C:membrane"/>
    <property type="evidence" value="ECO:0007669"/>
    <property type="project" value="TreeGrafter"/>
</dbReference>
<proteinExistence type="inferred from homology"/>
<comment type="similarity">
    <text evidence="1">Belongs to the aspartyl/asparaginyl beta-hydroxylase family.</text>
</comment>
<organism evidence="5 6">
    <name type="scientific">Fuerstiella marisgermanici</name>
    <dbReference type="NCBI Taxonomy" id="1891926"/>
    <lineage>
        <taxon>Bacteria</taxon>
        <taxon>Pseudomonadati</taxon>
        <taxon>Planctomycetota</taxon>
        <taxon>Planctomycetia</taxon>
        <taxon>Planctomycetales</taxon>
        <taxon>Planctomycetaceae</taxon>
        <taxon>Fuerstiella</taxon>
    </lineage>
</organism>
<keyword evidence="2" id="KW-0223">Dioxygenase</keyword>
<evidence type="ECO:0000256" key="3">
    <source>
        <dbReference type="ARBA" id="ARBA00023002"/>
    </source>
</evidence>
<sequence>MSADETTIEDLLKASHDEYGIDGSPFVFPAIVRRMVARVVSFNHRFFAIAVWLLHRSWGFFGRHHSHPMAKAWSQLVWTFTYAEARRLALAAAALDAHPTFRNGCRELKFRNCLEAMFYRGAFLDPFFRQGKWQATEFTHPLQQPQYFVPGIPPNRFYDPANFEWTPQLEASFAAARQEVAELLNVHRDEFGMFRTDFENFVDGWNTFIFYVNGRRQKSNCERAPALAKIADDMLQYEEGELTMLSALNPHAHIPPHVGPLNGILRCHLPLFVPQGCGLQVGGEKVEWQEGKILVFDDSFVHDVWNDSDELRIVLFFNAWHPCLSPEERNALAALRKAYNDTPVGRNWLKRQEEVRPSTVRQEASAV</sequence>
<dbReference type="RefSeq" id="WP_077025711.1">
    <property type="nucleotide sequence ID" value="NZ_CP017641.1"/>
</dbReference>
<dbReference type="OrthoDB" id="21665at2"/>
<evidence type="ECO:0000313" key="6">
    <source>
        <dbReference type="Proteomes" id="UP000187735"/>
    </source>
</evidence>
<dbReference type="AlphaFoldDB" id="A0A1P8WK31"/>
<gene>
    <name evidence="5" type="ORF">Fuma_04033</name>
</gene>
<dbReference type="Pfam" id="PF05118">
    <property type="entry name" value="Asp_Arg_Hydrox"/>
    <property type="match status" value="1"/>
</dbReference>
<feature type="domain" description="Aspartyl/asparaginy/proline hydroxylase" evidence="4">
    <location>
        <begin position="172"/>
        <end position="322"/>
    </location>
</feature>
<dbReference type="SUPFAM" id="SSF51197">
    <property type="entry name" value="Clavaminate synthase-like"/>
    <property type="match status" value="1"/>
</dbReference>
<dbReference type="PANTHER" id="PTHR46332">
    <property type="entry name" value="ASPARTATE BETA-HYDROXYLASE DOMAIN-CONTAINING PROTEIN 2"/>
    <property type="match status" value="1"/>
</dbReference>
<dbReference type="EMBL" id="CP017641">
    <property type="protein sequence ID" value="APZ94401.1"/>
    <property type="molecule type" value="Genomic_DNA"/>
</dbReference>
<name>A0A1P8WK31_9PLAN</name>
<protein>
    <submittedName>
        <fullName evidence="5">Aspartyl/Asparaginyl beta-hydroxylase</fullName>
    </submittedName>
</protein>
<dbReference type="STRING" id="1891926.Fuma_04033"/>
<dbReference type="Proteomes" id="UP000187735">
    <property type="component" value="Chromosome"/>
</dbReference>
<dbReference type="GO" id="GO:0051213">
    <property type="term" value="F:dioxygenase activity"/>
    <property type="evidence" value="ECO:0007669"/>
    <property type="project" value="UniProtKB-KW"/>
</dbReference>
<dbReference type="PANTHER" id="PTHR46332:SF5">
    <property type="entry name" value="ASPARTATE BETA-HYDROXYLASE DOMAIN CONTAINING 2"/>
    <property type="match status" value="1"/>
</dbReference>
<evidence type="ECO:0000259" key="4">
    <source>
        <dbReference type="Pfam" id="PF05118"/>
    </source>
</evidence>
<accession>A0A1P8WK31</accession>
<dbReference type="InterPro" id="IPR027443">
    <property type="entry name" value="IPNS-like_sf"/>
</dbReference>
<evidence type="ECO:0000256" key="1">
    <source>
        <dbReference type="ARBA" id="ARBA00007730"/>
    </source>
</evidence>
<keyword evidence="6" id="KW-1185">Reference proteome</keyword>
<dbReference type="InterPro" id="IPR051821">
    <property type="entry name" value="Asp/Asn_beta-hydroxylase"/>
</dbReference>
<keyword evidence="3" id="KW-0560">Oxidoreductase</keyword>